<gene>
    <name evidence="2" type="primary">Contig3687.g3933</name>
    <name evidence="2" type="ORF">STYLEM_17817</name>
</gene>
<dbReference type="Gene3D" id="1.25.40.10">
    <property type="entry name" value="Tetratricopeptide repeat domain"/>
    <property type="match status" value="2"/>
</dbReference>
<dbReference type="OrthoDB" id="310026at2759"/>
<dbReference type="GO" id="GO:0034044">
    <property type="term" value="C:exomer complex"/>
    <property type="evidence" value="ECO:0007669"/>
    <property type="project" value="TreeGrafter"/>
</dbReference>
<sequence length="770" mass="89715">MEVIEPEAHLYNTLYQRCRDIPAYQCKFCQSEFLDFGPPDLCYLVKQQKGGILSSPTLAGFFHYVYGVDASSSASVAAYIKSIIQTQETNSQILLMFSQNKHRKIKITKATFCMYDVVLRRDVRVEISIPGGTHVFAMDENQVKQQITGGDWNYVFMSSLLRSFEPRSCPSFRVIGELNTEDLYNDFFLVANNLFRLCTQKIWINLIFEKEDSRMHQLLNAKYQFELFILLVQDEDPLIVTHMSDVFLSIDKNKESILLLADKIKEYPYLVPLLLKQAQAFIKSEYFEYALKLSKICVDLCPESFEAWFQLAEVYFHMKKIKMSLIALDIAPYYADADYVQKTELINDYEFTKPKSKKTSDMHPYLMVAPQKIDYRKSGEDPGQLLNWFMKGEEPTPYIGDMTREDQEMLKKLMRVNSVQLTSCEKRCYDLLVKIEKEISWDTLLKIKSATFLDESENPIYDNPFYYAQFSGTQTKKIRSSGTSRNQRNMMDESIAEIQSQAEKFTNKRRQVEKIQNSKIDTIAEEEKSDIDDKDDSPIPAKHNGNNQASYKKQRRKSNLDLATVEDKQITFISNHSEEDKNDDQEESESDRVIEQAQEQEYRKKRLCLKIDKLIQLLFDDLNLLCEWENDEKKRGSNDKQQAGILWIHRGILAERLNRKRLAERAFRNGIEKGFSLYAWSRLLKIYADTYNPKACLVCMAEILDQAEEDGIEHYHKFPAWLEETLHDLIASNGIKTIIRLVKEMELEDCKALTDAIENAYDLKIEGFDN</sequence>
<dbReference type="PANTHER" id="PTHR31975">
    <property type="entry name" value="BUD SITE SELECTION PROTEIN 7-RELATED"/>
    <property type="match status" value="1"/>
</dbReference>
<evidence type="ECO:0000313" key="3">
    <source>
        <dbReference type="Proteomes" id="UP000039865"/>
    </source>
</evidence>
<keyword evidence="3" id="KW-1185">Reference proteome</keyword>
<dbReference type="InterPro" id="IPR015374">
    <property type="entry name" value="ChAPs"/>
</dbReference>
<name>A0A078B576_STYLE</name>
<organism evidence="2 3">
    <name type="scientific">Stylonychia lemnae</name>
    <name type="common">Ciliate</name>
    <dbReference type="NCBI Taxonomy" id="5949"/>
    <lineage>
        <taxon>Eukaryota</taxon>
        <taxon>Sar</taxon>
        <taxon>Alveolata</taxon>
        <taxon>Ciliophora</taxon>
        <taxon>Intramacronucleata</taxon>
        <taxon>Spirotrichea</taxon>
        <taxon>Stichotrichia</taxon>
        <taxon>Sporadotrichida</taxon>
        <taxon>Oxytrichidae</taxon>
        <taxon>Stylonychinae</taxon>
        <taxon>Stylonychia</taxon>
    </lineage>
</organism>
<feature type="compositionally biased region" description="Acidic residues" evidence="1">
    <location>
        <begin position="523"/>
        <end position="535"/>
    </location>
</feature>
<dbReference type="GO" id="GO:0006893">
    <property type="term" value="P:Golgi to plasma membrane transport"/>
    <property type="evidence" value="ECO:0007669"/>
    <property type="project" value="UniProtKB-ARBA"/>
</dbReference>
<dbReference type="SUPFAM" id="SSF48452">
    <property type="entry name" value="TPR-like"/>
    <property type="match status" value="1"/>
</dbReference>
<dbReference type="OMA" id="CINERQR"/>
<feature type="region of interest" description="Disordered" evidence="1">
    <location>
        <begin position="516"/>
        <end position="594"/>
    </location>
</feature>
<reference evidence="2 3" key="1">
    <citation type="submission" date="2014-06" db="EMBL/GenBank/DDBJ databases">
        <authorList>
            <person name="Swart Estienne"/>
        </authorList>
    </citation>
    <scope>NUCLEOTIDE SEQUENCE [LARGE SCALE GENOMIC DNA]</scope>
    <source>
        <strain evidence="2 3">130c</strain>
    </source>
</reference>
<dbReference type="Pfam" id="PF09295">
    <property type="entry name" value="ChAPs"/>
    <property type="match status" value="3"/>
</dbReference>
<dbReference type="EMBL" id="CCKQ01016811">
    <property type="protein sequence ID" value="CDW88693.1"/>
    <property type="molecule type" value="Genomic_DNA"/>
</dbReference>
<dbReference type="InterPro" id="IPR011990">
    <property type="entry name" value="TPR-like_helical_dom_sf"/>
</dbReference>
<dbReference type="InParanoid" id="A0A078B576"/>
<dbReference type="PANTHER" id="PTHR31975:SF1">
    <property type="entry name" value="BUD SITE SELECTION PROTEIN 7-RELATED"/>
    <property type="match status" value="1"/>
</dbReference>
<evidence type="ECO:0000313" key="2">
    <source>
        <dbReference type="EMBL" id="CDW88693.1"/>
    </source>
</evidence>
<proteinExistence type="predicted"/>
<accession>A0A078B576</accession>
<feature type="compositionally biased region" description="Acidic residues" evidence="1">
    <location>
        <begin position="580"/>
        <end position="589"/>
    </location>
</feature>
<dbReference type="Proteomes" id="UP000039865">
    <property type="component" value="Unassembled WGS sequence"/>
</dbReference>
<protein>
    <submittedName>
        <fullName evidence="2">Clathrin-coated vesicle protein</fullName>
    </submittedName>
</protein>
<dbReference type="AlphaFoldDB" id="A0A078B576"/>
<evidence type="ECO:0000256" key="1">
    <source>
        <dbReference type="SAM" id="MobiDB-lite"/>
    </source>
</evidence>